<dbReference type="EMBL" id="CP150096">
    <property type="protein sequence ID" value="WZN47088.1"/>
    <property type="molecule type" value="Genomic_DNA"/>
</dbReference>
<evidence type="ECO:0000313" key="1">
    <source>
        <dbReference type="EMBL" id="WZN47088.1"/>
    </source>
</evidence>
<keyword evidence="2" id="KW-1185">Reference proteome</keyword>
<reference evidence="1 2" key="1">
    <citation type="submission" date="2024-03" db="EMBL/GenBank/DDBJ databases">
        <title>Chitinophaga caseinilytica sp. nov., a casein hydrolysing bacterium isolated from forest soil.</title>
        <authorList>
            <person name="Lee D.S."/>
            <person name="Han D.M."/>
            <person name="Baek J.H."/>
            <person name="Choi D.G."/>
            <person name="Jeon J.H."/>
            <person name="Jeon C.O."/>
        </authorList>
    </citation>
    <scope>NUCLEOTIDE SEQUENCE [LARGE SCALE GENOMIC DNA]</scope>
    <source>
        <strain evidence="1 2">KACC 19118</strain>
    </source>
</reference>
<sequence>MHLRIQKAKLPKTLAYPMKSSFLEQIILESKFDIAKIEYVDYFPRKGYDYLFGAHYKGEKERQFASPGTINISIHAVPLPEYKRIKNDLTAIIANEFKQWLNSLEENLYELRDRSHGFHVWVRNNQVVVDK</sequence>
<evidence type="ECO:0000313" key="2">
    <source>
        <dbReference type="Proteomes" id="UP001449657"/>
    </source>
</evidence>
<organism evidence="1 2">
    <name type="scientific">Chitinophaga caseinilytica</name>
    <dbReference type="NCBI Taxonomy" id="2267521"/>
    <lineage>
        <taxon>Bacteria</taxon>
        <taxon>Pseudomonadati</taxon>
        <taxon>Bacteroidota</taxon>
        <taxon>Chitinophagia</taxon>
        <taxon>Chitinophagales</taxon>
        <taxon>Chitinophagaceae</taxon>
        <taxon>Chitinophaga</taxon>
    </lineage>
</organism>
<name>A0ABZ2Z685_9BACT</name>
<gene>
    <name evidence="1" type="ORF">WJU22_02705</name>
</gene>
<dbReference type="RefSeq" id="WP_341841750.1">
    <property type="nucleotide sequence ID" value="NZ_CP149792.1"/>
</dbReference>
<dbReference type="Proteomes" id="UP001449657">
    <property type="component" value="Chromosome"/>
</dbReference>
<proteinExistence type="predicted"/>
<accession>A0ABZ2Z685</accession>
<protein>
    <submittedName>
        <fullName evidence="1">Uncharacterized protein</fullName>
    </submittedName>
</protein>